<dbReference type="InterPro" id="IPR035965">
    <property type="entry name" value="PAS-like_dom_sf"/>
</dbReference>
<feature type="compositionally biased region" description="Basic residues" evidence="1">
    <location>
        <begin position="1281"/>
        <end position="1294"/>
    </location>
</feature>
<feature type="compositionally biased region" description="Polar residues" evidence="1">
    <location>
        <begin position="1221"/>
        <end position="1250"/>
    </location>
</feature>
<keyword evidence="2" id="KW-0675">Receptor</keyword>
<dbReference type="EMBL" id="LR788372">
    <property type="protein sequence ID" value="CAB3264234.1"/>
    <property type="molecule type" value="mRNA"/>
</dbReference>
<evidence type="ECO:0000313" key="2">
    <source>
        <dbReference type="EMBL" id="CAB3264234.1"/>
    </source>
</evidence>
<feature type="compositionally biased region" description="Low complexity" evidence="1">
    <location>
        <begin position="623"/>
        <end position="642"/>
    </location>
</feature>
<dbReference type="GO" id="GO:0016922">
    <property type="term" value="F:nuclear receptor binding"/>
    <property type="evidence" value="ECO:0007669"/>
    <property type="project" value="TreeGrafter"/>
</dbReference>
<feature type="region of interest" description="Disordered" evidence="1">
    <location>
        <begin position="609"/>
        <end position="670"/>
    </location>
</feature>
<dbReference type="PANTHER" id="PTHR10684:SF4">
    <property type="entry name" value="TAIMAN, ISOFORM G"/>
    <property type="match status" value="1"/>
</dbReference>
<dbReference type="InterPro" id="IPR017426">
    <property type="entry name" value="Nuclear_rcpt_coactivator"/>
</dbReference>
<name>A0A6F9DLA9_9ASCI</name>
<gene>
    <name evidence="2" type="primary">Ncoa2</name>
</gene>
<proteinExistence type="evidence at transcript level"/>
<feature type="compositionally biased region" description="Basic and acidic residues" evidence="1">
    <location>
        <begin position="1298"/>
        <end position="1308"/>
    </location>
</feature>
<dbReference type="SUPFAM" id="SSF55785">
    <property type="entry name" value="PYP-like sensor domain (PAS domain)"/>
    <property type="match status" value="1"/>
</dbReference>
<feature type="compositionally biased region" description="Polar residues" evidence="1">
    <location>
        <begin position="1262"/>
        <end position="1280"/>
    </location>
</feature>
<feature type="compositionally biased region" description="Polar residues" evidence="1">
    <location>
        <begin position="536"/>
        <end position="547"/>
    </location>
</feature>
<dbReference type="PANTHER" id="PTHR10684">
    <property type="entry name" value="NUCLEAR RECEPTOR COACTIVATOR"/>
    <property type="match status" value="1"/>
</dbReference>
<dbReference type="GO" id="GO:0005634">
    <property type="term" value="C:nucleus"/>
    <property type="evidence" value="ECO:0007669"/>
    <property type="project" value="InterPro"/>
</dbReference>
<protein>
    <submittedName>
        <fullName evidence="2">Nuclear receptor coactivator 2-like</fullName>
    </submittedName>
</protein>
<dbReference type="GO" id="GO:0032870">
    <property type="term" value="P:cellular response to hormone stimulus"/>
    <property type="evidence" value="ECO:0007669"/>
    <property type="project" value="TreeGrafter"/>
</dbReference>
<organism evidence="2">
    <name type="scientific">Phallusia mammillata</name>
    <dbReference type="NCBI Taxonomy" id="59560"/>
    <lineage>
        <taxon>Eukaryota</taxon>
        <taxon>Metazoa</taxon>
        <taxon>Chordata</taxon>
        <taxon>Tunicata</taxon>
        <taxon>Ascidiacea</taxon>
        <taxon>Phlebobranchia</taxon>
        <taxon>Ascidiidae</taxon>
        <taxon>Phallusia</taxon>
    </lineage>
</organism>
<feature type="region of interest" description="Disordered" evidence="1">
    <location>
        <begin position="728"/>
        <end position="756"/>
    </location>
</feature>
<feature type="compositionally biased region" description="Polar residues" evidence="1">
    <location>
        <begin position="736"/>
        <end position="756"/>
    </location>
</feature>
<feature type="region of interest" description="Disordered" evidence="1">
    <location>
        <begin position="1221"/>
        <end position="1314"/>
    </location>
</feature>
<accession>A0A6F9DLA9</accession>
<feature type="region of interest" description="Disordered" evidence="1">
    <location>
        <begin position="519"/>
        <end position="554"/>
    </location>
</feature>
<sequence length="1577" mass="172454">MDRKRATSYEDVCEQMNNIEIQLIEQLAIALREPFPKDNEFGSHFSLVKSKLLCFKPPESFVPPNNKLSEKDKDVPCKVKNVATILNKSENNRQLVSLKKLNSLLALFNAERCIYVSECLTKQSQHAKAFYNKQLEDIFHCEDLLKIKKYFDCNKLEEKVKPESENDLRDERQLDVKVFQVLLRKTDSCDEVTLNSTKEYQKMNCVGLMTRCKSLPKFSDCKADEKILLCLMSPLETDANITPPFDIPVTMATKAPPNQTVNTRVDIPQPETFSTRQDLSGKVTAIDMRHPPSLPTNIHNSSEHSEMTDLIKRCLTTLQEQRKNGSSLFKMHHKQVLQQGQATSITYKFRLSNGSTVTARTKSKLMGLGQQGDPPFILSVHSIFRDGNLQGLDVQGISPAIRSILSGPIVSDPTSTSIATSGILSFISCAPSSSMTSTSSMTSSDLVSDIPGLNNWCTSVSGYVRPRNSVEVARELLASTGAQGNAEEIVNEILSPPPHLDGHLVHTIGSSKSPFSITSVATGSNNSSTSNSNSNQECRSVTTTPDNLATYPGPPCKDISCLKREDQTLPTSCSAQSPHLVINGISTMQHEPVVTTMVTSFPDIKPLIINNPKVTSPHSDVTSSSNLSSRARSASMNSAPPSVNLPKRSISTPSQEEQLKPAQKSPRHKALAGNNYLLTQLLKNTSKVPESHLLGNVADPTLPSTSIATSLTVTSSESLGPLIEQLSPVQDKKTNPSDLAPSSTPNTDGNFFNSSKFKTFQSTRPSVTTNVSKEELDELFSILTGFTDETENNVFSGTPPVLTHPPLPNGDLGQQGNLRDQFGADLPSTDINNNEILPSSTVFDNQFQNKTVQGGFNQDITMTSSFTSTPDFMMPQMDPQPGTMAPMYQGAAMAAVPTGFEPCPNRVVGNAGIVSPQIPAPVQSPMGPAPQYPSFNTQESWEGKEPLVDLGSYPLPRGVNPRMAIPVPNNIDTTMNRLSNGNIVQSNSQIQNDNMTYHRNNQMTRTVRNNGPAMTDMSSQGVPLMNNPGGFPNPRLNNGHMDTGVRSIINNRTNMQPNTGSTLQTNPSLLRRQLQIRLNQPNINGGSFDSSDILPGGVKRGPTPQHMYPRPDVTHTGITVQKRSEYFKANRLQEQKQLAMQRSLAPTNGHAGIMRNSSQINSPLFMPLRNGQQPNLNQQPFPRMGNFAGTQRMSTSPGFSTPGGALPMNGDIYPQSTTITPLQINQPMNGGQHYSLTSTPPIQGFNNLPFSQPVRPVLGMTSPDTQQFSGLSPPLTSQSPKAKKPRIRKSRKNSASKTKPDLKRKQSTDDVSWSDIAPSLGANLLSPQYCPPMATVEAASPPIESKKAKKKIARRMQMTIGDMHQRLQPTFNDASQDAATSSIMTSCSSSQILSPRPQTLNLNNLLDQYKLKQDGQTTTNNFQNTFIQPNGPQHYVPNHATMTSSVTNQWTGQRNKITNNNAFNTNSSIQIDNKPLSNCGDLLLQPTSTNLSENNFFATTTDSNHCDVPMNSNVNNNNTISNCRYTASVASAPILTPPPEATTSSNSNMTSSLALPKRKVERKPSLLETLLLKKDLD</sequence>
<dbReference type="Gene3D" id="3.30.450.20">
    <property type="entry name" value="PAS domain"/>
    <property type="match status" value="1"/>
</dbReference>
<reference evidence="2" key="1">
    <citation type="submission" date="2020-04" db="EMBL/GenBank/DDBJ databases">
        <authorList>
            <person name="Neveu A P."/>
        </authorList>
    </citation>
    <scope>NUCLEOTIDE SEQUENCE</scope>
    <source>
        <tissue evidence="2">Whole embryo</tissue>
    </source>
</reference>
<dbReference type="Pfam" id="PF14598">
    <property type="entry name" value="PAS_11"/>
    <property type="match status" value="1"/>
</dbReference>
<feature type="compositionally biased region" description="Polar residues" evidence="1">
    <location>
        <begin position="612"/>
        <end position="622"/>
    </location>
</feature>
<evidence type="ECO:0000256" key="1">
    <source>
        <dbReference type="SAM" id="MobiDB-lite"/>
    </source>
</evidence>
<dbReference type="GO" id="GO:0003713">
    <property type="term" value="F:transcription coactivator activity"/>
    <property type="evidence" value="ECO:0007669"/>
    <property type="project" value="InterPro"/>
</dbReference>
<feature type="compositionally biased region" description="Low complexity" evidence="1">
    <location>
        <begin position="524"/>
        <end position="535"/>
    </location>
</feature>
<dbReference type="GO" id="GO:0045944">
    <property type="term" value="P:positive regulation of transcription by RNA polymerase II"/>
    <property type="evidence" value="ECO:0007669"/>
    <property type="project" value="TreeGrafter"/>
</dbReference>